<name>M7XJ95_9BACT</name>
<proteinExistence type="predicted"/>
<evidence type="ECO:0000313" key="2">
    <source>
        <dbReference type="Proteomes" id="UP000010953"/>
    </source>
</evidence>
<evidence type="ECO:0000313" key="1">
    <source>
        <dbReference type="EMBL" id="EMS34638.1"/>
    </source>
</evidence>
<dbReference type="eggNOG" id="ENOG50332RD">
    <property type="taxonomic scope" value="Bacteria"/>
</dbReference>
<dbReference type="Gene3D" id="2.160.20.10">
    <property type="entry name" value="Single-stranded right-handed beta-helix, Pectin lyase-like"/>
    <property type="match status" value="1"/>
</dbReference>
<dbReference type="InterPro" id="IPR012334">
    <property type="entry name" value="Pectin_lyas_fold"/>
</dbReference>
<dbReference type="OrthoDB" id="1488462at2"/>
<dbReference type="InParanoid" id="M7XJ95"/>
<dbReference type="STRING" id="1239962.C943_03325"/>
<dbReference type="EMBL" id="AMZY02000005">
    <property type="protein sequence ID" value="EMS34638.1"/>
    <property type="molecule type" value="Genomic_DNA"/>
</dbReference>
<sequence length="1368" mass="149426">MDILQQPSALSFSGNLPDIIIETEEPKIRFFLSVESTQIFSETYIPDSDGRVRIPIKDLIEEYLEIVIPNTELFEQVKGARDFTATIEDDVNDPEIISFTAIKGGVDRKDLVTADFVAANLLTWQPQVKTVKWNDLNYLSYYAQEVSSIKVKAYFPGGIDEEITLHNIGTAGLYSFETTFSKIREEFEDQPIYFDIWAQNEPTLPEDIVETFRQRYILTDKVYEYDDHFVFENSLGGLDSVRFTGEKKLVNSAKFDLALYFDQISDEYQVNPNKAFEKNTGYFQSKAHLLWAQDFFNSRQKYLQAGELLTRILTRDPELTGTDYQLTAFDFEFLFTEQTRFLDIDRSVDLADILVIIGPDEEQYYLVPRLYLFPEITDPTKAIFPVQEEGQPGWKILSFQTLMALFVGGSSPYINVDDFGAIGDGTTDDTTAWNAAVTAAPAGSVIVGTKGKTYLVTTVATDKEITFDLTGITVRRSTNIAVGMESHIFTSSTGAFPVTVRGGKVEFTGSMDDAVNGKINGLNFQNDRVFVLGTEITGCSWCGIQAALTVKDATFIAVESHDNGYAGIWGKGNRVIGVACLTHRNGGYNGIDGYGFVVTHQTESEDEYVSMTACQAFGNMTRGLDSHSSRGSVIITASHAVNNGAPDPKWGNVVAPAARQIHCVNRFNACQIKDNYVRSEYATGALINVTAEESFTFGLKKLDIQGNICDVVNSNSTCYGISVQFKKTEKLVISNNTINHIGTDQVYSIVVESVPGADGWFKDAIIFNNICDRGIFFRCEQPVSGGHRLLFSNGTYSTGIIRFSSSTAVASIKIKDIIIKERQLSIHGHSNLLSSVECDGVDVDSIADSSAFEAGIHLLNLNGTIRNSVSKNAWAQGIIGTGGRIDAFGCQVIKPNRGKLSASHAGIDTTGSIDNCYVDNEDVDIPGSAYGFGFRISAYDLSKSFSGNSIKISTSNFLRANMSAIGLGTNDIFTQGILLTPADRRFRFDYTLNPRGIFRFLDEVQDDSPNLTDGHSNVCVLAIDRTLTSISNAGSTNVNVSSTSLAVGDRVGLLLDDNTYHWTWITAIPDGSNITIQDAIPVDRSANGAVYLRRWRGYGFSRNNFPNLTALLSITGEAGTGNALPTGVNYVNVVDGLSNNYPSAIGTSLIVKINNNRTFEIFANTEGVFWMRSLHGDATDNVWHKLLRDGDPPSAHTHTWDNITGKPTQFTPTAHSHAISDITGLEAALKKILRVTFHADAGANGTLTNAASTDQFLANSNRNITLTDLAGYTQVRFIVRVVTNSASVNTPRLELAYKTGAFSTTVGDYLQIGTSAVECSLAATGLINSGWIDLAAGAIADNILLTVKQKGGDGAADPAVGIVVAEFR</sequence>
<dbReference type="SUPFAM" id="SSF51126">
    <property type="entry name" value="Pectin lyase-like"/>
    <property type="match status" value="1"/>
</dbReference>
<reference evidence="1" key="1">
    <citation type="submission" date="2013-01" db="EMBL/GenBank/DDBJ databases">
        <title>Genome assembly of Mariniradius saccharolyticus AK6.</title>
        <authorList>
            <person name="Vaidya B."/>
            <person name="Khatri I."/>
            <person name="Tanuku N.R.S."/>
            <person name="Subramanian S."/>
            <person name="Pinnaka A."/>
        </authorList>
    </citation>
    <scope>NUCLEOTIDE SEQUENCE [LARGE SCALE GENOMIC DNA]</scope>
    <source>
        <strain evidence="1">AK6</strain>
    </source>
</reference>
<accession>M7XJ95</accession>
<dbReference type="RefSeq" id="WP_008624194.1">
    <property type="nucleotide sequence ID" value="NZ_AMZY02000005.1"/>
</dbReference>
<dbReference type="Proteomes" id="UP000010953">
    <property type="component" value="Unassembled WGS sequence"/>
</dbReference>
<protein>
    <recommendedName>
        <fullName evidence="3">Pectate lyase superfamily protein domain-containing protein</fullName>
    </recommendedName>
</protein>
<keyword evidence="2" id="KW-1185">Reference proteome</keyword>
<dbReference type="InterPro" id="IPR011050">
    <property type="entry name" value="Pectin_lyase_fold/virulence"/>
</dbReference>
<comment type="caution">
    <text evidence="1">The sequence shown here is derived from an EMBL/GenBank/DDBJ whole genome shotgun (WGS) entry which is preliminary data.</text>
</comment>
<evidence type="ECO:0008006" key="3">
    <source>
        <dbReference type="Google" id="ProtNLM"/>
    </source>
</evidence>
<gene>
    <name evidence="1" type="ORF">C943_03325</name>
</gene>
<organism evidence="1 2">
    <name type="scientific">Mariniradius saccharolyticus AK6</name>
    <dbReference type="NCBI Taxonomy" id="1239962"/>
    <lineage>
        <taxon>Bacteria</taxon>
        <taxon>Pseudomonadati</taxon>
        <taxon>Bacteroidota</taxon>
        <taxon>Cytophagia</taxon>
        <taxon>Cytophagales</taxon>
        <taxon>Cyclobacteriaceae</taxon>
        <taxon>Mariniradius</taxon>
    </lineage>
</organism>